<protein>
    <submittedName>
        <fullName evidence="4">GNAT family N-acetyltransferase</fullName>
    </submittedName>
</protein>
<accession>A0ABP7YXI1</accession>
<dbReference type="PROSITE" id="PS51186">
    <property type="entry name" value="GNAT"/>
    <property type="match status" value="1"/>
</dbReference>
<evidence type="ECO:0000256" key="2">
    <source>
        <dbReference type="ARBA" id="ARBA00023315"/>
    </source>
</evidence>
<organism evidence="4 5">
    <name type="scientific">Sphingobacterium kyonggiense</name>
    <dbReference type="NCBI Taxonomy" id="714075"/>
    <lineage>
        <taxon>Bacteria</taxon>
        <taxon>Pseudomonadati</taxon>
        <taxon>Bacteroidota</taxon>
        <taxon>Sphingobacteriia</taxon>
        <taxon>Sphingobacteriales</taxon>
        <taxon>Sphingobacteriaceae</taxon>
        <taxon>Sphingobacterium</taxon>
    </lineage>
</organism>
<dbReference type="PANTHER" id="PTHR43420:SF12">
    <property type="entry name" value="N-ACETYLTRANSFERASE DOMAIN-CONTAINING PROTEIN"/>
    <property type="match status" value="1"/>
</dbReference>
<dbReference type="Gene3D" id="3.40.630.30">
    <property type="match status" value="1"/>
</dbReference>
<reference evidence="5" key="1">
    <citation type="journal article" date="2019" name="Int. J. Syst. Evol. Microbiol.">
        <title>The Global Catalogue of Microorganisms (GCM) 10K type strain sequencing project: providing services to taxonomists for standard genome sequencing and annotation.</title>
        <authorList>
            <consortium name="The Broad Institute Genomics Platform"/>
            <consortium name="The Broad Institute Genome Sequencing Center for Infectious Disease"/>
            <person name="Wu L."/>
            <person name="Ma J."/>
        </authorList>
    </citation>
    <scope>NUCLEOTIDE SEQUENCE [LARGE SCALE GENOMIC DNA]</scope>
    <source>
        <strain evidence="5">JCM 16704</strain>
    </source>
</reference>
<evidence type="ECO:0000313" key="5">
    <source>
        <dbReference type="Proteomes" id="UP001500101"/>
    </source>
</evidence>
<dbReference type="Proteomes" id="UP001500101">
    <property type="component" value="Unassembled WGS sequence"/>
</dbReference>
<gene>
    <name evidence="4" type="ORF">GCM10022216_24250</name>
</gene>
<dbReference type="InterPro" id="IPR016181">
    <property type="entry name" value="Acyl_CoA_acyltransferase"/>
</dbReference>
<name>A0ABP7YXI1_9SPHI</name>
<dbReference type="CDD" id="cd04301">
    <property type="entry name" value="NAT_SF"/>
    <property type="match status" value="1"/>
</dbReference>
<dbReference type="Pfam" id="PF00583">
    <property type="entry name" value="Acetyltransf_1"/>
    <property type="match status" value="1"/>
</dbReference>
<dbReference type="EMBL" id="BAAAZI010000010">
    <property type="protein sequence ID" value="GAA4142875.1"/>
    <property type="molecule type" value="Genomic_DNA"/>
</dbReference>
<keyword evidence="5" id="KW-1185">Reference proteome</keyword>
<sequence>MICRATLEQLDDLGTLFDAYRVFYKQESDLIRSKAFILDRLQNKESIVFMAFEEDKAVGFTQLYPKYSSARAVKNWILNDLYVHPEYRKTGYGEQLIEAAMSFAKSEGAVFVQLETQVDNSTAQSLYQKLGFQLQEPDTEFLLYKRLT</sequence>
<dbReference type="PANTHER" id="PTHR43420">
    <property type="entry name" value="ACETYLTRANSFERASE"/>
    <property type="match status" value="1"/>
</dbReference>
<evidence type="ECO:0000256" key="1">
    <source>
        <dbReference type="ARBA" id="ARBA00022679"/>
    </source>
</evidence>
<feature type="domain" description="N-acetyltransferase" evidence="3">
    <location>
        <begin position="1"/>
        <end position="148"/>
    </location>
</feature>
<proteinExistence type="predicted"/>
<dbReference type="InterPro" id="IPR000182">
    <property type="entry name" value="GNAT_dom"/>
</dbReference>
<dbReference type="SUPFAM" id="SSF55729">
    <property type="entry name" value="Acyl-CoA N-acyltransferases (Nat)"/>
    <property type="match status" value="1"/>
</dbReference>
<keyword evidence="1" id="KW-0808">Transferase</keyword>
<evidence type="ECO:0000259" key="3">
    <source>
        <dbReference type="PROSITE" id="PS51186"/>
    </source>
</evidence>
<keyword evidence="2" id="KW-0012">Acyltransferase</keyword>
<dbReference type="InterPro" id="IPR050680">
    <property type="entry name" value="YpeA/RimI_acetyltransf"/>
</dbReference>
<comment type="caution">
    <text evidence="4">The sequence shown here is derived from an EMBL/GenBank/DDBJ whole genome shotgun (WGS) entry which is preliminary data.</text>
</comment>
<dbReference type="RefSeq" id="WP_344674996.1">
    <property type="nucleotide sequence ID" value="NZ_BAAAZI010000010.1"/>
</dbReference>
<evidence type="ECO:0000313" key="4">
    <source>
        <dbReference type="EMBL" id="GAA4142875.1"/>
    </source>
</evidence>